<dbReference type="EMBL" id="BLAY01000027">
    <property type="protein sequence ID" value="GET37411.1"/>
    <property type="molecule type" value="Genomic_DNA"/>
</dbReference>
<keyword evidence="3" id="KW-1185">Reference proteome</keyword>
<gene>
    <name evidence="2" type="ORF">MiSe_21640</name>
</gene>
<proteinExistence type="predicted"/>
<dbReference type="AlphaFoldDB" id="A0AAV3X804"/>
<accession>A0AAV3X804</accession>
<dbReference type="RefSeq" id="WP_226578825.1">
    <property type="nucleotide sequence ID" value="NZ_BLAY01000027.1"/>
</dbReference>
<feature type="compositionally biased region" description="Basic and acidic residues" evidence="1">
    <location>
        <begin position="151"/>
        <end position="162"/>
    </location>
</feature>
<evidence type="ECO:0000313" key="2">
    <source>
        <dbReference type="EMBL" id="GET37411.1"/>
    </source>
</evidence>
<comment type="caution">
    <text evidence="2">The sequence shown here is derived from an EMBL/GenBank/DDBJ whole genome shotgun (WGS) entry which is preliminary data.</text>
</comment>
<evidence type="ECO:0000256" key="1">
    <source>
        <dbReference type="SAM" id="MobiDB-lite"/>
    </source>
</evidence>
<organism evidence="2 3">
    <name type="scientific">Microseira wollei NIES-4236</name>
    <dbReference type="NCBI Taxonomy" id="2530354"/>
    <lineage>
        <taxon>Bacteria</taxon>
        <taxon>Bacillati</taxon>
        <taxon>Cyanobacteriota</taxon>
        <taxon>Cyanophyceae</taxon>
        <taxon>Oscillatoriophycideae</taxon>
        <taxon>Aerosakkonematales</taxon>
        <taxon>Aerosakkonemataceae</taxon>
        <taxon>Microseira</taxon>
    </lineage>
</organism>
<protein>
    <submittedName>
        <fullName evidence="2">Uncharacterized protein</fullName>
    </submittedName>
</protein>
<reference evidence="2" key="1">
    <citation type="submission" date="2019-10" db="EMBL/GenBank/DDBJ databases">
        <title>Draft genome sequece of Microseira wollei NIES-4236.</title>
        <authorList>
            <person name="Yamaguchi H."/>
            <person name="Suzuki S."/>
            <person name="Kawachi M."/>
        </authorList>
    </citation>
    <scope>NUCLEOTIDE SEQUENCE</scope>
    <source>
        <strain evidence="2">NIES-4236</strain>
    </source>
</reference>
<name>A0AAV3X804_9CYAN</name>
<dbReference type="Proteomes" id="UP001050975">
    <property type="component" value="Unassembled WGS sequence"/>
</dbReference>
<sequence length="162" mass="18092">MATNQFSITLTQKDRDQVMAAIATIKEKLPFLIDLTPEQRKALPKMGDKSRAFVSKALEVATQNPDFLPRNFDLEEMRKDVQLFEQLYPLVLSLAQLQELVDDTCVAVGSEAFAAALLVYNYAKASGEGTGLDTLVEDMGQRFARKPRKVKPQEKTIQKKAG</sequence>
<feature type="region of interest" description="Disordered" evidence="1">
    <location>
        <begin position="143"/>
        <end position="162"/>
    </location>
</feature>
<evidence type="ECO:0000313" key="3">
    <source>
        <dbReference type="Proteomes" id="UP001050975"/>
    </source>
</evidence>